<dbReference type="RefSeq" id="WP_370092732.1">
    <property type="nucleotide sequence ID" value="NZ_JBGBZG010000002.1"/>
</dbReference>
<name>A0ABV4G5I4_9BRAD</name>
<accession>A0ABV4G5I4</accession>
<organism evidence="1 2">
    <name type="scientific">Bradyrhizobium ottawaense</name>
    <dbReference type="NCBI Taxonomy" id="931866"/>
    <lineage>
        <taxon>Bacteria</taxon>
        <taxon>Pseudomonadati</taxon>
        <taxon>Pseudomonadota</taxon>
        <taxon>Alphaproteobacteria</taxon>
        <taxon>Hyphomicrobiales</taxon>
        <taxon>Nitrobacteraceae</taxon>
        <taxon>Bradyrhizobium</taxon>
    </lineage>
</organism>
<dbReference type="EMBL" id="JBGBZJ010000003">
    <property type="protein sequence ID" value="MEY9459149.1"/>
    <property type="molecule type" value="Genomic_DNA"/>
</dbReference>
<sequence length="102" mass="11245">MGFHEKTDIYRLHDWMAGEPEAQGARIGAFEYGPSHPYGCIERYLRVSERRMAQPGMTIDLLNKFPGDASGGPSTFEAAHAAGLPGRDGILRDFILPLLRNG</sequence>
<reference evidence="1 2" key="1">
    <citation type="submission" date="2024-07" db="EMBL/GenBank/DDBJ databases">
        <title>Genomic Encyclopedia of Type Strains, Phase V (KMG-V): Genome sequencing to study the core and pangenomes of soil and plant-associated prokaryotes.</title>
        <authorList>
            <person name="Whitman W."/>
        </authorList>
    </citation>
    <scope>NUCLEOTIDE SEQUENCE [LARGE SCALE GENOMIC DNA]</scope>
    <source>
        <strain evidence="1 2">USDA 152</strain>
    </source>
</reference>
<protein>
    <submittedName>
        <fullName evidence="1">Uncharacterized protein</fullName>
    </submittedName>
</protein>
<comment type="caution">
    <text evidence="1">The sequence shown here is derived from an EMBL/GenBank/DDBJ whole genome shotgun (WGS) entry which is preliminary data.</text>
</comment>
<proteinExistence type="predicted"/>
<gene>
    <name evidence="1" type="ORF">ABIG07_008097</name>
</gene>
<evidence type="ECO:0000313" key="1">
    <source>
        <dbReference type="EMBL" id="MEY9459149.1"/>
    </source>
</evidence>
<evidence type="ECO:0000313" key="2">
    <source>
        <dbReference type="Proteomes" id="UP001565369"/>
    </source>
</evidence>
<dbReference type="Proteomes" id="UP001565369">
    <property type="component" value="Unassembled WGS sequence"/>
</dbReference>
<keyword evidence="2" id="KW-1185">Reference proteome</keyword>